<keyword evidence="2" id="KW-1185">Reference proteome</keyword>
<reference evidence="1 2" key="1">
    <citation type="submission" date="2019-05" db="EMBL/GenBank/DDBJ databases">
        <title>Another draft genome of Portunus trituberculatus and its Hox gene families provides insights of decapod evolution.</title>
        <authorList>
            <person name="Jeong J.-H."/>
            <person name="Song I."/>
            <person name="Kim S."/>
            <person name="Choi T."/>
            <person name="Kim D."/>
            <person name="Ryu S."/>
            <person name="Kim W."/>
        </authorList>
    </citation>
    <scope>NUCLEOTIDE SEQUENCE [LARGE SCALE GENOMIC DNA]</scope>
    <source>
        <tissue evidence="1">Muscle</tissue>
    </source>
</reference>
<gene>
    <name evidence="1" type="ORF">E2C01_098064</name>
</gene>
<dbReference type="Proteomes" id="UP000324222">
    <property type="component" value="Unassembled WGS sequence"/>
</dbReference>
<evidence type="ECO:0000313" key="1">
    <source>
        <dbReference type="EMBL" id="MPD02477.1"/>
    </source>
</evidence>
<name>A0A5B7K7E3_PORTR</name>
<sequence>MKGGYWRGRWVALIPSLATELNFCKERWWSRHGCEITPPRPAKEPPACPPLLQVKSTTELFSPRLSLRPSVVHASRVSSNSRGTERLFGHGRLLMDRHEGHSGLIQLARWRAKSPSL</sequence>
<protein>
    <submittedName>
        <fullName evidence="1">Uncharacterized protein</fullName>
    </submittedName>
</protein>
<organism evidence="1 2">
    <name type="scientific">Portunus trituberculatus</name>
    <name type="common">Swimming crab</name>
    <name type="synonym">Neptunus trituberculatus</name>
    <dbReference type="NCBI Taxonomy" id="210409"/>
    <lineage>
        <taxon>Eukaryota</taxon>
        <taxon>Metazoa</taxon>
        <taxon>Ecdysozoa</taxon>
        <taxon>Arthropoda</taxon>
        <taxon>Crustacea</taxon>
        <taxon>Multicrustacea</taxon>
        <taxon>Malacostraca</taxon>
        <taxon>Eumalacostraca</taxon>
        <taxon>Eucarida</taxon>
        <taxon>Decapoda</taxon>
        <taxon>Pleocyemata</taxon>
        <taxon>Brachyura</taxon>
        <taxon>Eubrachyura</taxon>
        <taxon>Portunoidea</taxon>
        <taxon>Portunidae</taxon>
        <taxon>Portuninae</taxon>
        <taxon>Portunus</taxon>
    </lineage>
</organism>
<dbReference type="EMBL" id="VSRR010131598">
    <property type="protein sequence ID" value="MPD02477.1"/>
    <property type="molecule type" value="Genomic_DNA"/>
</dbReference>
<dbReference type="AlphaFoldDB" id="A0A5B7K7E3"/>
<proteinExistence type="predicted"/>
<accession>A0A5B7K7E3</accession>
<evidence type="ECO:0000313" key="2">
    <source>
        <dbReference type="Proteomes" id="UP000324222"/>
    </source>
</evidence>
<comment type="caution">
    <text evidence="1">The sequence shown here is derived from an EMBL/GenBank/DDBJ whole genome shotgun (WGS) entry which is preliminary data.</text>
</comment>